<name>A0ABR0ZRI4_HUSHU</name>
<keyword evidence="8" id="KW-0325">Glycoprotein</keyword>
<reference evidence="11 12" key="1">
    <citation type="submission" date="2021-05" db="EMBL/GenBank/DDBJ databases">
        <authorList>
            <person name="Zahm M."/>
            <person name="Klopp C."/>
            <person name="Cabau C."/>
            <person name="Kuhl H."/>
            <person name="Suciu R."/>
            <person name="Ciorpac M."/>
            <person name="Holostenco D."/>
            <person name="Gessner J."/>
            <person name="Wuertz S."/>
            <person name="Hohne C."/>
            <person name="Stock M."/>
            <person name="Gislard M."/>
            <person name="Lluch J."/>
            <person name="Milhes M."/>
            <person name="Lampietro C."/>
            <person name="Lopez Roques C."/>
            <person name="Donnadieu C."/>
            <person name="Du K."/>
            <person name="Schartl M."/>
            <person name="Guiguen Y."/>
        </authorList>
    </citation>
    <scope>NUCLEOTIDE SEQUENCE [LARGE SCALE GENOMIC DNA]</scope>
    <source>
        <strain evidence="11">Hh-F2</strain>
        <tissue evidence="11">Blood</tissue>
    </source>
</reference>
<evidence type="ECO:0000256" key="4">
    <source>
        <dbReference type="ARBA" id="ARBA00022723"/>
    </source>
</evidence>
<evidence type="ECO:0000256" key="8">
    <source>
        <dbReference type="ARBA" id="ARBA00023180"/>
    </source>
</evidence>
<evidence type="ECO:0000256" key="1">
    <source>
        <dbReference type="ARBA" id="ARBA00004498"/>
    </source>
</evidence>
<dbReference type="PROSITE" id="PS51020">
    <property type="entry name" value="SPONDIN"/>
    <property type="match status" value="1"/>
</dbReference>
<evidence type="ECO:0000256" key="9">
    <source>
        <dbReference type="SAM" id="SignalP"/>
    </source>
</evidence>
<sequence>MNLPDSVSLLSLQFLFSINGVLSGDKETTCQCSNTASYSLTFHAEWNPTTFPKQYPTHRPPAQWSRLFGCSHGSEDVIWADGALASPGMRAFVEEGDPEILEQELTAPEARTLHCFQTDALRSGEGQQSTVITVEPALPLVSVLVRIVPSPDWFVGTNSLHLCKGGHWLETVVFDLFPWDAGTDSGFVFSSPNFATSPQEPISPITAQRPSHPANSFYYPRLHTLPRLGYLKLHLLATVSANTPGEGTNDTEGIVWNKTRTWTANITEQNRVTYKLHNITTDVIYDLENMVKQESPKPYPKGTPLDCEVSDWSPWSLCSHTCGKGLHQKTRYVLLQPANDGKPCPVLLQQQECEELQCPPKQLEEPPTSGALKSTVGNNTDLLSAVDILPQNGTLVFNGSLEGSNDKNTAVRDTPLDVLFTSQIPYTHPPSPSHQNVIPPIHNSSGRDTQNTPAMLVTPPVITSFKNNSQP</sequence>
<keyword evidence="12" id="KW-1185">Reference proteome</keyword>
<dbReference type="Pfam" id="PF06468">
    <property type="entry name" value="Spond_N"/>
    <property type="match status" value="1"/>
</dbReference>
<dbReference type="InterPro" id="IPR038678">
    <property type="entry name" value="Spondin_N_sf"/>
</dbReference>
<evidence type="ECO:0000256" key="2">
    <source>
        <dbReference type="ARBA" id="ARBA00022525"/>
    </source>
</evidence>
<dbReference type="InterPro" id="IPR036383">
    <property type="entry name" value="TSP1_rpt_sf"/>
</dbReference>
<keyword evidence="6" id="KW-0130">Cell adhesion</keyword>
<dbReference type="PROSITE" id="PS50092">
    <property type="entry name" value="TSP1"/>
    <property type="match status" value="1"/>
</dbReference>
<dbReference type="PANTHER" id="PTHR11311">
    <property type="entry name" value="SPONDIN"/>
    <property type="match status" value="1"/>
</dbReference>
<organism evidence="11 12">
    <name type="scientific">Huso huso</name>
    <name type="common">Beluga</name>
    <name type="synonym">Acipenser huso</name>
    <dbReference type="NCBI Taxonomy" id="61971"/>
    <lineage>
        <taxon>Eukaryota</taxon>
        <taxon>Metazoa</taxon>
        <taxon>Chordata</taxon>
        <taxon>Craniata</taxon>
        <taxon>Vertebrata</taxon>
        <taxon>Euteleostomi</taxon>
        <taxon>Actinopterygii</taxon>
        <taxon>Chondrostei</taxon>
        <taxon>Acipenseriformes</taxon>
        <taxon>Acipenseridae</taxon>
        <taxon>Huso</taxon>
    </lineage>
</organism>
<evidence type="ECO:0000313" key="11">
    <source>
        <dbReference type="EMBL" id="KAK6487431.1"/>
    </source>
</evidence>
<keyword evidence="2" id="KW-0964">Secreted</keyword>
<evidence type="ECO:0000256" key="6">
    <source>
        <dbReference type="ARBA" id="ARBA00022889"/>
    </source>
</evidence>
<proteinExistence type="predicted"/>
<dbReference type="InterPro" id="IPR009465">
    <property type="entry name" value="Spondin_N"/>
</dbReference>
<feature type="domain" description="Spondin" evidence="10">
    <location>
        <begin position="26"/>
        <end position="213"/>
    </location>
</feature>
<evidence type="ECO:0000256" key="7">
    <source>
        <dbReference type="ARBA" id="ARBA00023157"/>
    </source>
</evidence>
<evidence type="ECO:0000259" key="10">
    <source>
        <dbReference type="PROSITE" id="PS51020"/>
    </source>
</evidence>
<dbReference type="Gene3D" id="2.20.100.10">
    <property type="entry name" value="Thrombospondin type-1 (TSP1) repeat"/>
    <property type="match status" value="1"/>
</dbReference>
<protein>
    <submittedName>
        <fullName evidence="11">Spondin-2-like isoform X1</fullName>
    </submittedName>
</protein>
<gene>
    <name evidence="11" type="ORF">HHUSO_G8610</name>
</gene>
<keyword evidence="4" id="KW-0479">Metal-binding</keyword>
<evidence type="ECO:0000313" key="12">
    <source>
        <dbReference type="Proteomes" id="UP001369086"/>
    </source>
</evidence>
<dbReference type="SMART" id="SM00209">
    <property type="entry name" value="TSP1"/>
    <property type="match status" value="1"/>
</dbReference>
<dbReference type="InterPro" id="IPR051418">
    <property type="entry name" value="Spondin/Thrombospondin_T1"/>
</dbReference>
<feature type="chain" id="PRO_5046385798" evidence="9">
    <location>
        <begin position="24"/>
        <end position="471"/>
    </location>
</feature>
<comment type="caution">
    <text evidence="11">The sequence shown here is derived from an EMBL/GenBank/DDBJ whole genome shotgun (WGS) entry which is preliminary data.</text>
</comment>
<dbReference type="Pfam" id="PF19028">
    <property type="entry name" value="TSP1_spondin"/>
    <property type="match status" value="1"/>
</dbReference>
<comment type="subcellular location">
    <subcellularLocation>
        <location evidence="1">Secreted</location>
        <location evidence="1">Extracellular space</location>
        <location evidence="1">Extracellular matrix</location>
    </subcellularLocation>
</comment>
<keyword evidence="3" id="KW-0272">Extracellular matrix</keyword>
<dbReference type="InterPro" id="IPR044004">
    <property type="entry name" value="TSP1_spondin_dom"/>
</dbReference>
<dbReference type="EMBL" id="JAHFZB010000007">
    <property type="protein sequence ID" value="KAK6487431.1"/>
    <property type="molecule type" value="Genomic_DNA"/>
</dbReference>
<dbReference type="SUPFAM" id="SSF82895">
    <property type="entry name" value="TSP-1 type 1 repeat"/>
    <property type="match status" value="1"/>
</dbReference>
<dbReference type="Proteomes" id="UP001369086">
    <property type="component" value="Unassembled WGS sequence"/>
</dbReference>
<keyword evidence="5 9" id="KW-0732">Signal</keyword>
<dbReference type="PANTHER" id="PTHR11311:SF15">
    <property type="entry name" value="SPONDIN-2"/>
    <property type="match status" value="1"/>
</dbReference>
<dbReference type="InterPro" id="IPR000884">
    <property type="entry name" value="TSP1_rpt"/>
</dbReference>
<dbReference type="NCBIfam" id="NF038123">
    <property type="entry name" value="NF038123_dom"/>
    <property type="match status" value="1"/>
</dbReference>
<feature type="signal peptide" evidence="9">
    <location>
        <begin position="1"/>
        <end position="23"/>
    </location>
</feature>
<dbReference type="Gene3D" id="2.60.40.2130">
    <property type="entry name" value="F-spondin domain"/>
    <property type="match status" value="1"/>
</dbReference>
<accession>A0ABR0ZRI4</accession>
<evidence type="ECO:0000256" key="3">
    <source>
        <dbReference type="ARBA" id="ARBA00022530"/>
    </source>
</evidence>
<keyword evidence="7" id="KW-1015">Disulfide bond</keyword>
<evidence type="ECO:0000256" key="5">
    <source>
        <dbReference type="ARBA" id="ARBA00022729"/>
    </source>
</evidence>